<dbReference type="PANTHER" id="PTHR43671">
    <property type="entry name" value="SERINE/THREONINE-PROTEIN KINASE NEK"/>
    <property type="match status" value="1"/>
</dbReference>
<evidence type="ECO:0000259" key="10">
    <source>
        <dbReference type="PROSITE" id="PS50011"/>
    </source>
</evidence>
<dbReference type="FunFam" id="1.10.510.10:FF:000571">
    <property type="entry name" value="Maternal embryonic leucine zipper kinase"/>
    <property type="match status" value="1"/>
</dbReference>
<dbReference type="InterPro" id="IPR002110">
    <property type="entry name" value="Ankyrin_rpt"/>
</dbReference>
<dbReference type="GO" id="GO:0004674">
    <property type="term" value="F:protein serine/threonine kinase activity"/>
    <property type="evidence" value="ECO:0007669"/>
    <property type="project" value="UniProtKB-KW"/>
</dbReference>
<dbReference type="SMART" id="SM00220">
    <property type="entry name" value="S_TKc"/>
    <property type="match status" value="1"/>
</dbReference>
<evidence type="ECO:0000256" key="3">
    <source>
        <dbReference type="ARBA" id="ARBA00022679"/>
    </source>
</evidence>
<dbReference type="PANTHER" id="PTHR43671:SF13">
    <property type="entry name" value="SERINE_THREONINE-PROTEIN KINASE NEK2"/>
    <property type="match status" value="1"/>
</dbReference>
<dbReference type="InterPro" id="IPR050660">
    <property type="entry name" value="NEK_Ser/Thr_kinase"/>
</dbReference>
<feature type="binding site" evidence="8">
    <location>
        <position position="39"/>
    </location>
    <ligand>
        <name>ATP</name>
        <dbReference type="ChEBI" id="CHEBI:30616"/>
    </ligand>
</feature>
<evidence type="ECO:0000256" key="6">
    <source>
        <dbReference type="ARBA" id="ARBA00022840"/>
    </source>
</evidence>
<keyword evidence="4 8" id="KW-0547">Nucleotide-binding</keyword>
<accession>A0A132NQZ6</accession>
<evidence type="ECO:0000256" key="8">
    <source>
        <dbReference type="PROSITE-ProRule" id="PRU10141"/>
    </source>
</evidence>
<evidence type="ECO:0000256" key="9">
    <source>
        <dbReference type="SAM" id="MobiDB-lite"/>
    </source>
</evidence>
<sequence>MGGETFEDQFEPIELLGSGSFGKVHKVRSRKDGRIYACKEIEYTKMSSKEVSLLQSEVINLRRMSHPHIIAYYSTIHDQDASVVFIINEYCGKGDLTKYIRTYRQKKENIPEATIWNMFHQMALALEYCHSPNKPGFKPGEIVIHRDIKPANVLITDDDQLKLADFGFCRTIGLDTMAQTKAGSPVYCAPEVLREEDYNEKADIWSLGCVIYELCCVEYAYSSINEKFLLISMMQQKRKPIPSCYSRDLAEVIERMLQVDFKKRPSATELLAHPKFKEYNLTRGSSKSPAPAAARNPAPSGKHSATGNTPSQSPQPGAAAARNAASLGRVSTSPERPVPAAAGQYGSNLTAPPSRGAVAATPTVPVNANKGASKDSGQLHDVIVRQKKEIDELKARVSSGSTAHGISENARNTIVKASDEIKKKDDEIIRLSDTVFSKEEENAALRREIAAYEKFTTTVLMPRPGENPLADGVTRLMLAAQKGLTAVVQHLLSQEIGLRSASGKTALMYAAENGQNACVRLLMDKEGGMQDNKGTTALMRASIGGRFETCKILFARESGMQSQEGDTALTYATIRGNTEIIRLLAPREAGLQLKDGKTALMSAASRGFLEAVKILYDKEGKLIDKNGRDALYYAQQKNLGDIVAFLQSKK</sequence>
<dbReference type="OrthoDB" id="10250725at2759"/>
<evidence type="ECO:0000256" key="4">
    <source>
        <dbReference type="ARBA" id="ARBA00022741"/>
    </source>
</evidence>
<comment type="similarity">
    <text evidence="1">Belongs to the protein kinase superfamily. NEK Ser/Thr protein kinase family. NIMA subfamily.</text>
</comment>
<keyword evidence="6 8" id="KW-0067">ATP-binding</keyword>
<dbReference type="PROSITE" id="PS50297">
    <property type="entry name" value="ANK_REP_REGION"/>
    <property type="match status" value="1"/>
</dbReference>
<dbReference type="AlphaFoldDB" id="A0A132NQZ6"/>
<organism evidence="11 12">
    <name type="scientific">Giardia duodenalis assemblage B</name>
    <dbReference type="NCBI Taxonomy" id="1394984"/>
    <lineage>
        <taxon>Eukaryota</taxon>
        <taxon>Metamonada</taxon>
        <taxon>Diplomonadida</taxon>
        <taxon>Hexamitidae</taxon>
        <taxon>Giardiinae</taxon>
        <taxon>Giardia</taxon>
    </lineage>
</organism>
<evidence type="ECO:0000313" key="11">
    <source>
        <dbReference type="EMBL" id="KWX12456.1"/>
    </source>
</evidence>
<dbReference type="PROSITE" id="PS50011">
    <property type="entry name" value="PROTEIN_KINASE_DOM"/>
    <property type="match status" value="1"/>
</dbReference>
<dbReference type="PROSITE" id="PS00107">
    <property type="entry name" value="PROTEIN_KINASE_ATP"/>
    <property type="match status" value="1"/>
</dbReference>
<dbReference type="Gene3D" id="1.10.510.10">
    <property type="entry name" value="Transferase(Phosphotransferase) domain 1"/>
    <property type="match status" value="1"/>
</dbReference>
<dbReference type="SUPFAM" id="SSF48403">
    <property type="entry name" value="Ankyrin repeat"/>
    <property type="match status" value="1"/>
</dbReference>
<dbReference type="GO" id="GO:0005524">
    <property type="term" value="F:ATP binding"/>
    <property type="evidence" value="ECO:0007669"/>
    <property type="project" value="UniProtKB-UniRule"/>
</dbReference>
<evidence type="ECO:0000256" key="7">
    <source>
        <dbReference type="PROSITE-ProRule" id="PRU00023"/>
    </source>
</evidence>
<feature type="repeat" description="ANK" evidence="7">
    <location>
        <begin position="564"/>
        <end position="596"/>
    </location>
</feature>
<dbReference type="PROSITE" id="PS00108">
    <property type="entry name" value="PROTEIN_KINASE_ST"/>
    <property type="match status" value="1"/>
</dbReference>
<gene>
    <name evidence="11" type="ORF">QR46_3555</name>
</gene>
<dbReference type="SMART" id="SM00248">
    <property type="entry name" value="ANK"/>
    <property type="match status" value="5"/>
</dbReference>
<feature type="compositionally biased region" description="Low complexity" evidence="9">
    <location>
        <begin position="285"/>
        <end position="300"/>
    </location>
</feature>
<evidence type="ECO:0000256" key="5">
    <source>
        <dbReference type="ARBA" id="ARBA00022777"/>
    </source>
</evidence>
<dbReference type="SUPFAM" id="SSF56112">
    <property type="entry name" value="Protein kinase-like (PK-like)"/>
    <property type="match status" value="1"/>
</dbReference>
<dbReference type="InterPro" id="IPR011009">
    <property type="entry name" value="Kinase-like_dom_sf"/>
</dbReference>
<feature type="compositionally biased region" description="Polar residues" evidence="9">
    <location>
        <begin position="303"/>
        <end position="315"/>
    </location>
</feature>
<dbReference type="VEuPathDB" id="GiardiaDB:QR46_3555"/>
<dbReference type="InterPro" id="IPR008271">
    <property type="entry name" value="Ser/Thr_kinase_AS"/>
</dbReference>
<keyword evidence="3" id="KW-0808">Transferase</keyword>
<dbReference type="Gene3D" id="1.25.40.20">
    <property type="entry name" value="Ankyrin repeat-containing domain"/>
    <property type="match status" value="1"/>
</dbReference>
<dbReference type="InterPro" id="IPR036770">
    <property type="entry name" value="Ankyrin_rpt-contain_sf"/>
</dbReference>
<feature type="domain" description="Protein kinase" evidence="10">
    <location>
        <begin position="10"/>
        <end position="276"/>
    </location>
</feature>
<dbReference type="InterPro" id="IPR017441">
    <property type="entry name" value="Protein_kinase_ATP_BS"/>
</dbReference>
<keyword evidence="5 11" id="KW-0418">Kinase</keyword>
<keyword evidence="11" id="KW-0723">Serine/threonine-protein kinase</keyword>
<protein>
    <recommendedName>
        <fullName evidence="2">non-specific serine/threonine protein kinase</fullName>
        <ecNumber evidence="2">2.7.11.1</ecNumber>
    </recommendedName>
</protein>
<dbReference type="Pfam" id="PF12796">
    <property type="entry name" value="Ank_2"/>
    <property type="match status" value="2"/>
</dbReference>
<comment type="caution">
    <text evidence="11">The sequence shown here is derived from an EMBL/GenBank/DDBJ whole genome shotgun (WGS) entry which is preliminary data.</text>
</comment>
<dbReference type="EC" id="2.7.11.1" evidence="2"/>
<reference evidence="11 12" key="1">
    <citation type="journal article" date="2015" name="Mol. Biochem. Parasitol.">
        <title>Identification of polymorphic genes for use in assemblage B genotyping assays through comparative genomics of multiple assemblage B Giardia duodenalis isolates.</title>
        <authorList>
            <person name="Wielinga C."/>
            <person name="Thompson R.C."/>
            <person name="Monis P."/>
            <person name="Ryan U."/>
        </authorList>
    </citation>
    <scope>NUCLEOTIDE SEQUENCE [LARGE SCALE GENOMIC DNA]</scope>
    <source>
        <strain evidence="11 12">BAH15c1</strain>
    </source>
</reference>
<name>A0A132NQZ6_GIAIN</name>
<keyword evidence="7" id="KW-0040">ANK repeat</keyword>
<dbReference type="Gene3D" id="3.30.200.20">
    <property type="entry name" value="Phosphorylase Kinase, domain 1"/>
    <property type="match status" value="1"/>
</dbReference>
<proteinExistence type="inferred from homology"/>
<dbReference type="InterPro" id="IPR000719">
    <property type="entry name" value="Prot_kinase_dom"/>
</dbReference>
<evidence type="ECO:0000256" key="2">
    <source>
        <dbReference type="ARBA" id="ARBA00012513"/>
    </source>
</evidence>
<dbReference type="Proteomes" id="UP000070089">
    <property type="component" value="Unassembled WGS sequence"/>
</dbReference>
<dbReference type="EMBL" id="JXTI01000116">
    <property type="protein sequence ID" value="KWX12456.1"/>
    <property type="molecule type" value="Genomic_DNA"/>
</dbReference>
<evidence type="ECO:0000313" key="12">
    <source>
        <dbReference type="Proteomes" id="UP000070089"/>
    </source>
</evidence>
<feature type="region of interest" description="Disordered" evidence="9">
    <location>
        <begin position="281"/>
        <end position="361"/>
    </location>
</feature>
<dbReference type="Pfam" id="PF00069">
    <property type="entry name" value="Pkinase"/>
    <property type="match status" value="1"/>
</dbReference>
<dbReference type="PROSITE" id="PS50088">
    <property type="entry name" value="ANK_REPEAT"/>
    <property type="match status" value="1"/>
</dbReference>
<evidence type="ECO:0000256" key="1">
    <source>
        <dbReference type="ARBA" id="ARBA00010886"/>
    </source>
</evidence>